<organism evidence="1 2">
    <name type="scientific">Drechslerella dactyloides</name>
    <name type="common">Nematode-trapping fungus</name>
    <name type="synonym">Arthrobotrys dactyloides</name>
    <dbReference type="NCBI Taxonomy" id="74499"/>
    <lineage>
        <taxon>Eukaryota</taxon>
        <taxon>Fungi</taxon>
        <taxon>Dikarya</taxon>
        <taxon>Ascomycota</taxon>
        <taxon>Pezizomycotina</taxon>
        <taxon>Orbiliomycetes</taxon>
        <taxon>Orbiliales</taxon>
        <taxon>Orbiliaceae</taxon>
        <taxon>Drechslerella</taxon>
    </lineage>
</organism>
<sequence>MSAGSYRRTNRTSYHIALRIAMTTISSNSSWNNAPVSALTTIFTPPCNCVNKPPRLYGTTIPDTPLVYDWGETCSTWQLCDPVEYITWVCESAGGWIYSFSPGVCPLGWAAVGTTTSTEGNDVVTSAWCCPDGFTVDPNNESDCLSHVTTTTSALQWTSSKLPCGDTLDIPVGTTLISNFTIQTWYYTVAWRSADLSLFTPASAPLLMLERAFSPEAYPPIERSDCKVKTYSFPKDHQSTYTYPLGSCAPPESTSSRAERGSVATFGAPATAAITFAATPAGRAPPNAAATFGAAAPTTAAGNAAVAVRYSGPSRASRGFNVFDTIAEIIRYVV</sequence>
<dbReference type="EMBL" id="JAQGDS010000007">
    <property type="protein sequence ID" value="KAJ6259019.1"/>
    <property type="molecule type" value="Genomic_DNA"/>
</dbReference>
<reference evidence="1" key="1">
    <citation type="submission" date="2023-01" db="EMBL/GenBank/DDBJ databases">
        <title>The chitinases involved in constricting ring structure development in the nematode-trapping fungus Drechslerella dactyloides.</title>
        <authorList>
            <person name="Wang R."/>
            <person name="Zhang L."/>
            <person name="Tang P."/>
            <person name="Li S."/>
            <person name="Liang L."/>
        </authorList>
    </citation>
    <scope>NUCLEOTIDE SEQUENCE</scope>
    <source>
        <strain evidence="1">YMF1.00031</strain>
    </source>
</reference>
<name>A0AAD6IUR2_DREDA</name>
<evidence type="ECO:0000313" key="1">
    <source>
        <dbReference type="EMBL" id="KAJ6259019.1"/>
    </source>
</evidence>
<dbReference type="Proteomes" id="UP001221413">
    <property type="component" value="Unassembled WGS sequence"/>
</dbReference>
<gene>
    <name evidence="1" type="ORF">Dda_5915</name>
</gene>
<protein>
    <submittedName>
        <fullName evidence="1">Uncharacterized protein</fullName>
    </submittedName>
</protein>
<evidence type="ECO:0000313" key="2">
    <source>
        <dbReference type="Proteomes" id="UP001221413"/>
    </source>
</evidence>
<keyword evidence="2" id="KW-1185">Reference proteome</keyword>
<proteinExistence type="predicted"/>
<comment type="caution">
    <text evidence="1">The sequence shown here is derived from an EMBL/GenBank/DDBJ whole genome shotgun (WGS) entry which is preliminary data.</text>
</comment>
<dbReference type="AlphaFoldDB" id="A0AAD6IUR2"/>
<accession>A0AAD6IUR2</accession>